<dbReference type="PANTHER" id="PTHR24421">
    <property type="entry name" value="NITRATE/NITRITE SENSOR PROTEIN NARX-RELATED"/>
    <property type="match status" value="1"/>
</dbReference>
<keyword evidence="3 13" id="KW-1003">Cell membrane</keyword>
<dbReference type="PROSITE" id="PS50109">
    <property type="entry name" value="HIS_KIN"/>
    <property type="match status" value="1"/>
</dbReference>
<evidence type="ECO:0000259" key="15">
    <source>
        <dbReference type="PROSITE" id="PS50109"/>
    </source>
</evidence>
<evidence type="ECO:0000256" key="7">
    <source>
        <dbReference type="ARBA" id="ARBA00022741"/>
    </source>
</evidence>
<dbReference type="InterPro" id="IPR017202">
    <property type="entry name" value="LiaS/VraS"/>
</dbReference>
<proteinExistence type="predicted"/>
<keyword evidence="10 14" id="KW-1133">Transmembrane helix</keyword>
<dbReference type="InterPro" id="IPR003594">
    <property type="entry name" value="HATPase_dom"/>
</dbReference>
<comment type="catalytic activity">
    <reaction evidence="1 13">
        <text>ATP + protein L-histidine = ADP + protein N-phospho-L-histidine.</text>
        <dbReference type="EC" id="2.7.13.3"/>
    </reaction>
</comment>
<dbReference type="InterPro" id="IPR011712">
    <property type="entry name" value="Sig_transdc_His_kin_sub3_dim/P"/>
</dbReference>
<feature type="domain" description="Histidine kinase" evidence="15">
    <location>
        <begin position="156"/>
        <end position="351"/>
    </location>
</feature>
<comment type="caution">
    <text evidence="16">The sequence shown here is derived from an EMBL/GenBank/DDBJ whole genome shotgun (WGS) entry which is preliminary data.</text>
</comment>
<evidence type="ECO:0000313" key="16">
    <source>
        <dbReference type="EMBL" id="MFD2728818.1"/>
    </source>
</evidence>
<keyword evidence="8 13" id="KW-0418">Kinase</keyword>
<dbReference type="Gene3D" id="1.20.5.1930">
    <property type="match status" value="1"/>
</dbReference>
<keyword evidence="17" id="KW-1185">Reference proteome</keyword>
<keyword evidence="4" id="KW-0597">Phosphoprotein</keyword>
<evidence type="ECO:0000313" key="17">
    <source>
        <dbReference type="Proteomes" id="UP001597427"/>
    </source>
</evidence>
<evidence type="ECO:0000256" key="12">
    <source>
        <dbReference type="ARBA" id="ARBA00023136"/>
    </source>
</evidence>
<evidence type="ECO:0000256" key="9">
    <source>
        <dbReference type="ARBA" id="ARBA00022840"/>
    </source>
</evidence>
<evidence type="ECO:0000256" key="2">
    <source>
        <dbReference type="ARBA" id="ARBA00004651"/>
    </source>
</evidence>
<protein>
    <recommendedName>
        <fullName evidence="13">Sensor histidine kinase</fullName>
        <ecNumber evidence="13">2.7.13.3</ecNumber>
    </recommendedName>
</protein>
<evidence type="ECO:0000256" key="13">
    <source>
        <dbReference type="PIRNR" id="PIRNR037431"/>
    </source>
</evidence>
<reference evidence="17" key="1">
    <citation type="journal article" date="2019" name="Int. J. Syst. Evol. Microbiol.">
        <title>The Global Catalogue of Microorganisms (GCM) 10K type strain sequencing project: providing services to taxonomists for standard genome sequencing and annotation.</title>
        <authorList>
            <consortium name="The Broad Institute Genomics Platform"/>
            <consortium name="The Broad Institute Genome Sequencing Center for Infectious Disease"/>
            <person name="Wu L."/>
            <person name="Ma J."/>
        </authorList>
    </citation>
    <scope>NUCLEOTIDE SEQUENCE [LARGE SCALE GENOMIC DNA]</scope>
    <source>
        <strain evidence="17">TISTR 932</strain>
    </source>
</reference>
<evidence type="ECO:0000256" key="3">
    <source>
        <dbReference type="ARBA" id="ARBA00022475"/>
    </source>
</evidence>
<evidence type="ECO:0000256" key="8">
    <source>
        <dbReference type="ARBA" id="ARBA00022777"/>
    </source>
</evidence>
<comment type="subcellular location">
    <subcellularLocation>
        <location evidence="2 13">Cell membrane</location>
        <topology evidence="2 13">Multi-pass membrane protein</topology>
    </subcellularLocation>
</comment>
<dbReference type="CDD" id="cd16917">
    <property type="entry name" value="HATPase_UhpB-NarQ-NarX-like"/>
    <property type="match status" value="1"/>
</dbReference>
<keyword evidence="9 13" id="KW-0067">ATP-binding</keyword>
<keyword evidence="7 13" id="KW-0547">Nucleotide-binding</keyword>
<dbReference type="SMART" id="SM00387">
    <property type="entry name" value="HATPase_c"/>
    <property type="match status" value="1"/>
</dbReference>
<dbReference type="Gene3D" id="3.30.565.10">
    <property type="entry name" value="Histidine kinase-like ATPase, C-terminal domain"/>
    <property type="match status" value="1"/>
</dbReference>
<dbReference type="EC" id="2.7.13.3" evidence="13"/>
<accession>A0ABW5TI73</accession>
<dbReference type="EMBL" id="JBHUMO010000034">
    <property type="protein sequence ID" value="MFD2728818.1"/>
    <property type="molecule type" value="Genomic_DNA"/>
</dbReference>
<dbReference type="InterPro" id="IPR050482">
    <property type="entry name" value="Sensor_HK_TwoCompSys"/>
</dbReference>
<dbReference type="GO" id="GO:0016301">
    <property type="term" value="F:kinase activity"/>
    <property type="evidence" value="ECO:0007669"/>
    <property type="project" value="UniProtKB-KW"/>
</dbReference>
<keyword evidence="11 13" id="KW-0902">Two-component regulatory system</keyword>
<evidence type="ECO:0000256" key="4">
    <source>
        <dbReference type="ARBA" id="ARBA00022553"/>
    </source>
</evidence>
<organism evidence="16 17">
    <name type="scientific">Enterococcus camelliae</name>
    <dbReference type="NCBI Taxonomy" id="453959"/>
    <lineage>
        <taxon>Bacteria</taxon>
        <taxon>Bacillati</taxon>
        <taxon>Bacillota</taxon>
        <taxon>Bacilli</taxon>
        <taxon>Lactobacillales</taxon>
        <taxon>Enterococcaceae</taxon>
        <taxon>Enterococcus</taxon>
    </lineage>
</organism>
<dbReference type="Proteomes" id="UP001597427">
    <property type="component" value="Unassembled WGS sequence"/>
</dbReference>
<feature type="transmembrane region" description="Helical" evidence="14">
    <location>
        <begin position="45"/>
        <end position="74"/>
    </location>
</feature>
<dbReference type="InterPro" id="IPR036890">
    <property type="entry name" value="HATPase_C_sf"/>
</dbReference>
<dbReference type="SUPFAM" id="SSF55874">
    <property type="entry name" value="ATPase domain of HSP90 chaperone/DNA topoisomerase II/histidine kinase"/>
    <property type="match status" value="1"/>
</dbReference>
<dbReference type="RefSeq" id="WP_379980589.1">
    <property type="nucleotide sequence ID" value="NZ_JBHUMO010000034.1"/>
</dbReference>
<evidence type="ECO:0000256" key="11">
    <source>
        <dbReference type="ARBA" id="ARBA00023012"/>
    </source>
</evidence>
<evidence type="ECO:0000256" key="14">
    <source>
        <dbReference type="SAM" id="Phobius"/>
    </source>
</evidence>
<keyword evidence="6 14" id="KW-0812">Transmembrane</keyword>
<dbReference type="PANTHER" id="PTHR24421:SF37">
    <property type="entry name" value="SENSOR HISTIDINE KINASE NARS"/>
    <property type="match status" value="1"/>
</dbReference>
<dbReference type="Pfam" id="PF02518">
    <property type="entry name" value="HATPase_c"/>
    <property type="match status" value="1"/>
</dbReference>
<sequence length="363" mass="41963">MKKYSFRMVISFLFACFIFFTLFLICLSLFQTAHPQEWFIQFFQWRIVFLPILVFLLLLSIFGGLVLFFILGYWQRIVLKPIELSLQNLSEGNYPQKMEEMPIVVHQQTVQGILEDIQVIQMKMVTISKELQLSNAEPKLFDGQTKEQILADERHRLARELHDSVSQELFAAMMLLSAMNEQAKKGQVEERQRKQLALITEIINTAQSEMRALLLHLRPVNLEGKSLKKGIEQLLVELQSKVTIQIHWQIADLHLPTIVEDQLFRVVQELLSNTLRHAKATDLEVYLNEVNQQIHLRLIDDGVGFDTSQEKTGSYGLTNIRERIHSIGGTVKIISFKNQGTSIEIKIPIFKEREVQNDSSTIS</sequence>
<dbReference type="Pfam" id="PF07730">
    <property type="entry name" value="HisKA_3"/>
    <property type="match status" value="1"/>
</dbReference>
<evidence type="ECO:0000256" key="1">
    <source>
        <dbReference type="ARBA" id="ARBA00000085"/>
    </source>
</evidence>
<evidence type="ECO:0000256" key="5">
    <source>
        <dbReference type="ARBA" id="ARBA00022679"/>
    </source>
</evidence>
<evidence type="ECO:0000256" key="6">
    <source>
        <dbReference type="ARBA" id="ARBA00022692"/>
    </source>
</evidence>
<dbReference type="InterPro" id="IPR005467">
    <property type="entry name" value="His_kinase_dom"/>
</dbReference>
<dbReference type="PIRSF" id="PIRSF037431">
    <property type="entry name" value="STHK_LiaS"/>
    <property type="match status" value="1"/>
</dbReference>
<keyword evidence="5 13" id="KW-0808">Transferase</keyword>
<gene>
    <name evidence="16" type="ORF">ACFSR0_05180</name>
</gene>
<name>A0ABW5TI73_9ENTE</name>
<evidence type="ECO:0000256" key="10">
    <source>
        <dbReference type="ARBA" id="ARBA00022989"/>
    </source>
</evidence>
<keyword evidence="12 13" id="KW-0472">Membrane</keyword>